<evidence type="ECO:0000313" key="2">
    <source>
        <dbReference type="Proteomes" id="UP000198901"/>
    </source>
</evidence>
<proteinExistence type="predicted"/>
<gene>
    <name evidence="1" type="ORF">SAMN04488090_3455</name>
</gene>
<dbReference type="RefSeq" id="WP_093205004.1">
    <property type="nucleotide sequence ID" value="NZ_FNGS01000006.1"/>
</dbReference>
<name>A0A1G9T8B6_9BACT</name>
<evidence type="ECO:0000313" key="1">
    <source>
        <dbReference type="EMBL" id="SDM43921.1"/>
    </source>
</evidence>
<dbReference type="EMBL" id="FNGS01000006">
    <property type="protein sequence ID" value="SDM43921.1"/>
    <property type="molecule type" value="Genomic_DNA"/>
</dbReference>
<protein>
    <submittedName>
        <fullName evidence="1">Uncharacterized protein</fullName>
    </submittedName>
</protein>
<reference evidence="1 2" key="1">
    <citation type="submission" date="2016-10" db="EMBL/GenBank/DDBJ databases">
        <authorList>
            <person name="de Groot N.N."/>
        </authorList>
    </citation>
    <scope>NUCLEOTIDE SEQUENCE [LARGE SCALE GENOMIC DNA]</scope>
    <source>
        <strain evidence="1 2">DSM 21668</strain>
    </source>
</reference>
<dbReference type="STRING" id="563176.SAMN04488090_3455"/>
<sequence length="93" mass="9905">MHNLKKAIGSVLSQVETVEQNPSPENIMILKATVTTLHTVCPEDETENPLFQAVSGAFAPVLKDIVAQFVGDPDEVEITTPDGKVVDFAGAEA</sequence>
<accession>A0A1G9T8B6</accession>
<organism evidence="1 2">
    <name type="scientific">Siphonobacter aquaeclarae</name>
    <dbReference type="NCBI Taxonomy" id="563176"/>
    <lineage>
        <taxon>Bacteria</taxon>
        <taxon>Pseudomonadati</taxon>
        <taxon>Bacteroidota</taxon>
        <taxon>Cytophagia</taxon>
        <taxon>Cytophagales</taxon>
        <taxon>Cytophagaceae</taxon>
        <taxon>Siphonobacter</taxon>
    </lineage>
</organism>
<keyword evidence="2" id="KW-1185">Reference proteome</keyword>
<dbReference type="Proteomes" id="UP000198901">
    <property type="component" value="Unassembled WGS sequence"/>
</dbReference>
<dbReference type="AlphaFoldDB" id="A0A1G9T8B6"/>